<dbReference type="SUPFAM" id="SSF56436">
    <property type="entry name" value="C-type lectin-like"/>
    <property type="match status" value="1"/>
</dbReference>
<sequence length="302" mass="31598">MSTLVLPSVCGNGVQELDEECDDGNLEEGDLCLSTCVEATCGDGIVWIGQESCDDGNDEDGDDCPSTCVSAHCGDRFLLAFQEACDDGNNVDGDGCSSQCEHEYIMFATSKTFNGNFGSTAAADSLCQEEADAADIPGKYAAWLTVVGEPASKDLPSAPLILRGGEIVVTQPKGLTLGDNTILMAPVNLDAKGNLVDGFAWTGTYASGVPGPACMLWSQGGNNWGGLWATCLQTILRGPKRMSPPARACIISTVFGRMAELLAVRRSDGVSALVSLLFGYQGGCSSANLSNTSGERHVRGHY</sequence>
<reference evidence="4" key="1">
    <citation type="submission" date="2022-11" db="EMBL/GenBank/DDBJ databases">
        <title>Minimal conservation of predation-associated metabolite biosynthetic gene clusters underscores biosynthetic potential of Myxococcota including descriptions for ten novel species: Archangium lansinium sp. nov., Myxococcus landrumus sp. nov., Nannocystis bai.</title>
        <authorList>
            <person name="Ahearne A."/>
            <person name="Stevens C."/>
            <person name="Phillips K."/>
        </authorList>
    </citation>
    <scope>NUCLEOTIDE SEQUENCE</scope>
    <source>
        <strain evidence="4">Na p29</strain>
    </source>
</reference>
<keyword evidence="2" id="KW-0677">Repeat</keyword>
<dbReference type="RefSeq" id="WP_267776699.1">
    <property type="nucleotide sequence ID" value="NZ_JAPNKE010000002.1"/>
</dbReference>
<evidence type="ECO:0000256" key="1">
    <source>
        <dbReference type="ARBA" id="ARBA00022729"/>
    </source>
</evidence>
<accession>A0A9X3EZ75</accession>
<gene>
    <name evidence="4" type="ORF">OV079_47405</name>
</gene>
<dbReference type="Gene3D" id="3.10.100.10">
    <property type="entry name" value="Mannose-Binding Protein A, subunit A"/>
    <property type="match status" value="1"/>
</dbReference>
<protein>
    <submittedName>
        <fullName evidence="4">DUF4215 domain-containing protein</fullName>
    </submittedName>
</protein>
<evidence type="ECO:0000256" key="2">
    <source>
        <dbReference type="ARBA" id="ARBA00022737"/>
    </source>
</evidence>
<dbReference type="Proteomes" id="UP001150924">
    <property type="component" value="Unassembled WGS sequence"/>
</dbReference>
<proteinExistence type="predicted"/>
<name>A0A9X3EZ75_9BACT</name>
<evidence type="ECO:0000313" key="5">
    <source>
        <dbReference type="Proteomes" id="UP001150924"/>
    </source>
</evidence>
<keyword evidence="5" id="KW-1185">Reference proteome</keyword>
<evidence type="ECO:0000256" key="3">
    <source>
        <dbReference type="ARBA" id="ARBA00023157"/>
    </source>
</evidence>
<dbReference type="AlphaFoldDB" id="A0A9X3EZ75"/>
<keyword evidence="1" id="KW-0732">Signal</keyword>
<dbReference type="InterPro" id="IPR011936">
    <property type="entry name" value="Myxo_disulph_rpt"/>
</dbReference>
<dbReference type="EMBL" id="JAPNKE010000002">
    <property type="protein sequence ID" value="MCY1013037.1"/>
    <property type="molecule type" value="Genomic_DNA"/>
</dbReference>
<dbReference type="Pfam" id="PF13948">
    <property type="entry name" value="DUF4215"/>
    <property type="match status" value="1"/>
</dbReference>
<evidence type="ECO:0000313" key="4">
    <source>
        <dbReference type="EMBL" id="MCY1013037.1"/>
    </source>
</evidence>
<dbReference type="NCBIfam" id="TIGR02232">
    <property type="entry name" value="myxo_disulf_rpt"/>
    <property type="match status" value="3"/>
</dbReference>
<dbReference type="InterPro" id="IPR016186">
    <property type="entry name" value="C-type_lectin-like/link_sf"/>
</dbReference>
<dbReference type="InterPro" id="IPR016187">
    <property type="entry name" value="CTDL_fold"/>
</dbReference>
<comment type="caution">
    <text evidence="4">The sequence shown here is derived from an EMBL/GenBank/DDBJ whole genome shotgun (WGS) entry which is preliminary data.</text>
</comment>
<organism evidence="4 5">
    <name type="scientific">Nannocystis pusilla</name>
    <dbReference type="NCBI Taxonomy" id="889268"/>
    <lineage>
        <taxon>Bacteria</taxon>
        <taxon>Pseudomonadati</taxon>
        <taxon>Myxococcota</taxon>
        <taxon>Polyangia</taxon>
        <taxon>Nannocystales</taxon>
        <taxon>Nannocystaceae</taxon>
        <taxon>Nannocystis</taxon>
    </lineage>
</organism>
<keyword evidence="3" id="KW-1015">Disulfide bond</keyword>